<name>A0AAV9VPL7_9PEZI</name>
<evidence type="ECO:0008006" key="3">
    <source>
        <dbReference type="Google" id="ProtNLM"/>
    </source>
</evidence>
<evidence type="ECO:0000313" key="2">
    <source>
        <dbReference type="Proteomes" id="UP001370758"/>
    </source>
</evidence>
<gene>
    <name evidence="1" type="ORF">TWF481_003226</name>
</gene>
<dbReference type="EMBL" id="JAVHJL010000013">
    <property type="protein sequence ID" value="KAK6495200.1"/>
    <property type="molecule type" value="Genomic_DNA"/>
</dbReference>
<keyword evidence="2" id="KW-1185">Reference proteome</keyword>
<dbReference type="SMART" id="SM00248">
    <property type="entry name" value="ANK"/>
    <property type="match status" value="6"/>
</dbReference>
<evidence type="ECO:0000313" key="1">
    <source>
        <dbReference type="EMBL" id="KAK6495200.1"/>
    </source>
</evidence>
<dbReference type="Gene3D" id="1.25.40.20">
    <property type="entry name" value="Ankyrin repeat-containing domain"/>
    <property type="match status" value="1"/>
</dbReference>
<reference evidence="1 2" key="1">
    <citation type="submission" date="2023-08" db="EMBL/GenBank/DDBJ databases">
        <authorList>
            <person name="Palmer J.M."/>
        </authorList>
    </citation>
    <scope>NUCLEOTIDE SEQUENCE [LARGE SCALE GENOMIC DNA]</scope>
    <source>
        <strain evidence="1 2">TWF481</strain>
    </source>
</reference>
<organism evidence="1 2">
    <name type="scientific">Arthrobotrys musiformis</name>
    <dbReference type="NCBI Taxonomy" id="47236"/>
    <lineage>
        <taxon>Eukaryota</taxon>
        <taxon>Fungi</taxon>
        <taxon>Dikarya</taxon>
        <taxon>Ascomycota</taxon>
        <taxon>Pezizomycotina</taxon>
        <taxon>Orbiliomycetes</taxon>
        <taxon>Orbiliales</taxon>
        <taxon>Orbiliaceae</taxon>
        <taxon>Arthrobotrys</taxon>
    </lineage>
</organism>
<dbReference type="InterPro" id="IPR002110">
    <property type="entry name" value="Ankyrin_rpt"/>
</dbReference>
<accession>A0AAV9VPL7</accession>
<sequence length="1013" mass="116603">MSQPQTRKRKRAPRCAELDDDDIKEEMRMLYQLVSLSHQEIAEEINRNYNLAVTHYQVRDKLNKLGYKKRLSRREAGPIYRQIVEREKMNKESDVIIGGVITLSGKRLKRSMNRNLTLTEQQHILNGIITTELPGSIQVCTPQNSDMAMDLDLPRCPKYRYIPLQVLYSLPIWQFSCLVDKITLRPLEAPNRNDLKITAYQSIPHIPLLRFIIYQISNNHINLEYFAYEINHLLDQVNRLGLRGPLKKILSHTSASVVAVCEIITPLLYAREDFELLEFICHAHPKVKLPRLYEILEEFWEEQRLFSLPLGYGWVETALAQIEKKSILPDSLEELCLLLEICKFVRKDISLFLQIWDKTDSPEFVGWCGRYSRRYISSDTPLMTECKEQLEVLLSRGFTGLKWALTLRAVLLDNYEVTRTFLQHSDLHSDLISMSEKTTNGKHVWEMLEIPVFHQIVVRFVELDMDPEFRNRAPGSNKWRRVKSPPEIGLKDDINQTLVWVACLNPEMTDYTLHAMKWANPSLTGAEVVALLANLLLRWPQFGRDYESIPVSRILRLEFGHRETKFDSNFNPPRALEGVLQLGTEQARMELWQGFIWEYLDDWKYYYLNKPCDCEDICYWRDGRVYQGILDLFRALCQSPEVIESDLELRCESLYSRYTEVYGSGSQGFVTPILVALLLKKPDAFLVLLESGARTTPIDIDLRPAPVTTTTRIPPPMQKTFVIDKSFIQACHRRDLQRIRDLWDGRLETVYEALTHPDLSETDRVKIHLQRADFATATEVSLKSKNSFLRLQDTKPTSSEVWSLSRDYRDALSYAIKSDAIGLLDVLLKCKEQLDIQDYGNSLEPPDPNWLLRGSKHMGEAAQYSLRCLKSLLKHGFDINQAPYESSDHYTLLKRKSGRTALSGALRSDDIATLVFVLQNGADIYAPTGDEPSAIASAVYWGRIDAVALMLAVDPNCHHLALEAAETTRYNYIKDYVRNWKPGLNSVVSDQSSLLDNVSKYLPVAIPADSADI</sequence>
<protein>
    <recommendedName>
        <fullName evidence="3">Clr5 domain-containing protein</fullName>
    </recommendedName>
</protein>
<dbReference type="Proteomes" id="UP001370758">
    <property type="component" value="Unassembled WGS sequence"/>
</dbReference>
<comment type="caution">
    <text evidence="1">The sequence shown here is derived from an EMBL/GenBank/DDBJ whole genome shotgun (WGS) entry which is preliminary data.</text>
</comment>
<dbReference type="InterPro" id="IPR036770">
    <property type="entry name" value="Ankyrin_rpt-contain_sf"/>
</dbReference>
<proteinExistence type="predicted"/>
<dbReference type="SUPFAM" id="SSF48403">
    <property type="entry name" value="Ankyrin repeat"/>
    <property type="match status" value="1"/>
</dbReference>
<dbReference type="AlphaFoldDB" id="A0AAV9VPL7"/>